<dbReference type="EMBL" id="LN907827">
    <property type="protein sequence ID" value="CUU23074.1"/>
    <property type="molecule type" value="Genomic_DNA"/>
</dbReference>
<gene>
    <name evidence="7 9" type="primary">gloB</name>
    <name evidence="9" type="ORF">EM595_0838</name>
</gene>
<feature type="binding site" evidence="7">
    <location>
        <position position="165"/>
    </location>
    <ligand>
        <name>Zn(2+)</name>
        <dbReference type="ChEBI" id="CHEBI:29105"/>
        <label>2</label>
    </ligand>
</feature>
<comment type="cofactor">
    <cofactor evidence="7">
        <name>Zn(2+)</name>
        <dbReference type="ChEBI" id="CHEBI:29105"/>
    </cofactor>
    <text evidence="7">Binds 2 Zn(2+) ions per subunit.</text>
</comment>
<dbReference type="NCBIfam" id="TIGR03413">
    <property type="entry name" value="GSH_gloB"/>
    <property type="match status" value="1"/>
</dbReference>
<comment type="subunit">
    <text evidence="7">Monomer.</text>
</comment>
<feature type="binding site" evidence="7">
    <location>
        <position position="57"/>
    </location>
    <ligand>
        <name>Zn(2+)</name>
        <dbReference type="ChEBI" id="CHEBI:29105"/>
        <label>2</label>
    </ligand>
</feature>
<evidence type="ECO:0000256" key="6">
    <source>
        <dbReference type="ARBA" id="ARBA00022833"/>
    </source>
</evidence>
<evidence type="ECO:0000256" key="7">
    <source>
        <dbReference type="HAMAP-Rule" id="MF_01374"/>
    </source>
</evidence>
<dbReference type="Pfam" id="PF16123">
    <property type="entry name" value="HAGH_C"/>
    <property type="match status" value="1"/>
</dbReference>
<protein>
    <recommendedName>
        <fullName evidence="7">Hydroxyacylglutathione hydrolase</fullName>
        <ecNumber evidence="7">3.1.2.6</ecNumber>
    </recommendedName>
    <alternativeName>
        <fullName evidence="7">Glyoxalase II</fullName>
        <shortName evidence="7">Glx II</shortName>
    </alternativeName>
</protein>
<dbReference type="InterPro" id="IPR017782">
    <property type="entry name" value="Hydroxyacylglutathione_Hdrlase"/>
</dbReference>
<organism evidence="9 10">
    <name type="scientific">Duffyella gerundensis</name>
    <dbReference type="NCBI Taxonomy" id="1619313"/>
    <lineage>
        <taxon>Bacteria</taxon>
        <taxon>Pseudomonadati</taxon>
        <taxon>Pseudomonadota</taxon>
        <taxon>Gammaproteobacteria</taxon>
        <taxon>Enterobacterales</taxon>
        <taxon>Erwiniaceae</taxon>
        <taxon>Duffyella</taxon>
    </lineage>
</organism>
<dbReference type="HAMAP" id="MF_01374">
    <property type="entry name" value="Glyoxalase_2"/>
    <property type="match status" value="1"/>
</dbReference>
<dbReference type="PANTHER" id="PTHR43705:SF1">
    <property type="entry name" value="HYDROXYACYLGLUTATHIONE HYDROLASE GLOB"/>
    <property type="match status" value="1"/>
</dbReference>
<keyword evidence="5 7" id="KW-0378">Hydrolase</keyword>
<dbReference type="Pfam" id="PF00753">
    <property type="entry name" value="Lactamase_B"/>
    <property type="match status" value="2"/>
</dbReference>
<feature type="binding site" evidence="7">
    <location>
        <position position="58"/>
    </location>
    <ligand>
        <name>Zn(2+)</name>
        <dbReference type="ChEBI" id="CHEBI:29105"/>
        <label>2</label>
    </ligand>
</feature>
<keyword evidence="4 7" id="KW-0479">Metal-binding</keyword>
<dbReference type="InterPro" id="IPR001279">
    <property type="entry name" value="Metallo-B-lactamas"/>
</dbReference>
<dbReference type="RefSeq" id="WP_067428162.1">
    <property type="nucleotide sequence ID" value="NZ_LN907827.1"/>
</dbReference>
<dbReference type="OrthoDB" id="9802248at2"/>
<evidence type="ECO:0000259" key="8">
    <source>
        <dbReference type="SMART" id="SM00849"/>
    </source>
</evidence>
<evidence type="ECO:0000256" key="5">
    <source>
        <dbReference type="ARBA" id="ARBA00022801"/>
    </source>
</evidence>
<evidence type="ECO:0000256" key="3">
    <source>
        <dbReference type="ARBA" id="ARBA00006759"/>
    </source>
</evidence>
<dbReference type="KEGG" id="ege:EM595_0838"/>
<evidence type="ECO:0000256" key="4">
    <source>
        <dbReference type="ARBA" id="ARBA00022723"/>
    </source>
</evidence>
<dbReference type="EC" id="3.1.2.6" evidence="7"/>
<feature type="binding site" evidence="7">
    <location>
        <position position="127"/>
    </location>
    <ligand>
        <name>Zn(2+)</name>
        <dbReference type="ChEBI" id="CHEBI:29105"/>
        <label>2</label>
    </ligand>
</feature>
<dbReference type="GO" id="GO:0004416">
    <property type="term" value="F:hydroxyacylglutathione hydrolase activity"/>
    <property type="evidence" value="ECO:0007669"/>
    <property type="project" value="UniProtKB-UniRule"/>
</dbReference>
<dbReference type="PIRSF" id="PIRSF005457">
    <property type="entry name" value="Glx"/>
    <property type="match status" value="1"/>
</dbReference>
<dbReference type="UniPathway" id="UPA00619">
    <property type="reaction ID" value="UER00676"/>
</dbReference>
<dbReference type="PATRIC" id="fig|1619313.3.peg.876"/>
<reference evidence="10" key="1">
    <citation type="submission" date="2015-11" db="EMBL/GenBank/DDBJ databases">
        <authorList>
            <person name="Blom J."/>
        </authorList>
    </citation>
    <scope>NUCLEOTIDE SEQUENCE [LARGE SCALE GENOMIC DNA]</scope>
</reference>
<dbReference type="Gene3D" id="3.60.15.10">
    <property type="entry name" value="Ribonuclease Z/Hydroxyacylglutathione hydrolase-like"/>
    <property type="match status" value="1"/>
</dbReference>
<keyword evidence="10" id="KW-1185">Reference proteome</keyword>
<dbReference type="SUPFAM" id="SSF56281">
    <property type="entry name" value="Metallo-hydrolase/oxidoreductase"/>
    <property type="match status" value="1"/>
</dbReference>
<feature type="binding site" evidence="7">
    <location>
        <position position="127"/>
    </location>
    <ligand>
        <name>Zn(2+)</name>
        <dbReference type="ChEBI" id="CHEBI:29105"/>
        <label>1</label>
    </ligand>
</feature>
<evidence type="ECO:0000256" key="2">
    <source>
        <dbReference type="ARBA" id="ARBA00004963"/>
    </source>
</evidence>
<feature type="binding site" evidence="7">
    <location>
        <position position="55"/>
    </location>
    <ligand>
        <name>Zn(2+)</name>
        <dbReference type="ChEBI" id="CHEBI:29105"/>
        <label>1</label>
    </ligand>
</feature>
<evidence type="ECO:0000313" key="9">
    <source>
        <dbReference type="EMBL" id="CUU23074.1"/>
    </source>
</evidence>
<accession>A0A0U5GJL2</accession>
<evidence type="ECO:0000313" key="10">
    <source>
        <dbReference type="Proteomes" id="UP000059419"/>
    </source>
</evidence>
<dbReference type="CDD" id="cd07723">
    <property type="entry name" value="hydroxyacylglutathione_hydrolase_MBL-fold"/>
    <property type="match status" value="1"/>
</dbReference>
<keyword evidence="6 7" id="KW-0862">Zinc</keyword>
<dbReference type="Proteomes" id="UP000059419">
    <property type="component" value="Chromosome 1"/>
</dbReference>
<dbReference type="STRING" id="1619313.EM595_0838"/>
<feature type="binding site" evidence="7">
    <location>
        <position position="53"/>
    </location>
    <ligand>
        <name>Zn(2+)</name>
        <dbReference type="ChEBI" id="CHEBI:29105"/>
        <label>1</label>
    </ligand>
</feature>
<dbReference type="InterPro" id="IPR050110">
    <property type="entry name" value="Glyoxalase_II_hydrolase"/>
</dbReference>
<dbReference type="InterPro" id="IPR032282">
    <property type="entry name" value="HAGH_C"/>
</dbReference>
<evidence type="ECO:0000256" key="1">
    <source>
        <dbReference type="ARBA" id="ARBA00001623"/>
    </source>
</evidence>
<feature type="binding site" evidence="7">
    <location>
        <position position="110"/>
    </location>
    <ligand>
        <name>Zn(2+)</name>
        <dbReference type="ChEBI" id="CHEBI:29105"/>
        <label>1</label>
    </ligand>
</feature>
<dbReference type="AlphaFoldDB" id="A0A0U5GJL2"/>
<comment type="similarity">
    <text evidence="3 7">Belongs to the metallo-beta-lactamase superfamily. Glyoxalase II family.</text>
</comment>
<proteinExistence type="inferred from homology"/>
<comment type="pathway">
    <text evidence="2 7">Secondary metabolite metabolism; methylglyoxal degradation; (R)-lactate from methylglyoxal: step 2/2.</text>
</comment>
<comment type="catalytic activity">
    <reaction evidence="1 7">
        <text>an S-(2-hydroxyacyl)glutathione + H2O = a 2-hydroxy carboxylate + glutathione + H(+)</text>
        <dbReference type="Rhea" id="RHEA:21864"/>
        <dbReference type="ChEBI" id="CHEBI:15377"/>
        <dbReference type="ChEBI" id="CHEBI:15378"/>
        <dbReference type="ChEBI" id="CHEBI:57925"/>
        <dbReference type="ChEBI" id="CHEBI:58896"/>
        <dbReference type="ChEBI" id="CHEBI:71261"/>
        <dbReference type="EC" id="3.1.2.6"/>
    </reaction>
</comment>
<dbReference type="PANTHER" id="PTHR43705">
    <property type="entry name" value="HYDROXYACYLGLUTATHIONE HYDROLASE"/>
    <property type="match status" value="1"/>
</dbReference>
<name>A0A0U5GJL2_9GAMM</name>
<dbReference type="GO" id="GO:0019243">
    <property type="term" value="P:methylglyoxal catabolic process to D-lactate via S-lactoyl-glutathione"/>
    <property type="evidence" value="ECO:0007669"/>
    <property type="project" value="UniProtKB-UniRule"/>
</dbReference>
<comment type="function">
    <text evidence="7">Thiolesterase that catalyzes the hydrolysis of S-D-lactoyl-glutathione to form glutathione and D-lactic acid.</text>
</comment>
<dbReference type="GO" id="GO:0046872">
    <property type="term" value="F:metal ion binding"/>
    <property type="evidence" value="ECO:0007669"/>
    <property type="project" value="UniProtKB-KW"/>
</dbReference>
<dbReference type="InterPro" id="IPR035680">
    <property type="entry name" value="Clx_II_MBL"/>
</dbReference>
<dbReference type="SMART" id="SM00849">
    <property type="entry name" value="Lactamase_B"/>
    <property type="match status" value="1"/>
</dbReference>
<dbReference type="InterPro" id="IPR036866">
    <property type="entry name" value="RibonucZ/Hydroxyglut_hydro"/>
</dbReference>
<sequence>MNLISIPALQDNYIWILHDEQNRCLIVDPGEADPVLAAIKQHGWQPHAILLTHHHGDHVDGVKKLCATFPDLVVYGPQETQDKGATTIVSEGDKVAILGCEFSVIFTPGHTLGHISYYSSPYLFSGDTIFSAGCGRLFEGTAEQMYESFQKLNDLPADTIICAAHEYTLSNLNFARTILPEDSVINAYYREIKKLRAKNGSSLPTKLAHERQINLFLRTQDTDLQRAIGFDVPPQHPWDVFALLRQKKDRS</sequence>
<feature type="domain" description="Metallo-beta-lactamase" evidence="8">
    <location>
        <begin position="11"/>
        <end position="165"/>
    </location>
</feature>